<evidence type="ECO:0000259" key="8">
    <source>
        <dbReference type="PROSITE" id="PS50928"/>
    </source>
</evidence>
<evidence type="ECO:0000313" key="9">
    <source>
        <dbReference type="EMBL" id="MZP42577.1"/>
    </source>
</evidence>
<feature type="transmembrane region" description="Helical" evidence="7">
    <location>
        <begin position="77"/>
        <end position="100"/>
    </location>
</feature>
<keyword evidence="6 7" id="KW-0472">Membrane</keyword>
<dbReference type="GO" id="GO:0055085">
    <property type="term" value="P:transmembrane transport"/>
    <property type="evidence" value="ECO:0007669"/>
    <property type="project" value="InterPro"/>
</dbReference>
<dbReference type="PROSITE" id="PS50928">
    <property type="entry name" value="ABC_TM1"/>
    <property type="match status" value="1"/>
</dbReference>
<sequence length="268" mass="29216">MRSAGQSSQAMSQTLSQIKKQTGRDRLLILSAILLLWFLATDAAPVLDPFLFPSPRKVALLLWQDAPVFGKSIVSSLYLLVSGLFLAVVTAIPLGLVVGWQRRLHRAIEPVTNLLGPIPPIVYIPYAIALLPTFTASSVFVIFVGAFWPLFINTVAGVQAVEKGLIDSARTLGVNGWTLATRVLLPGAMPHILSGGSISLVMAFILLTAAEMIGATSGLGWYVKYFSDFADYSRVVAGIVVIGCVVLLLMTLFRRLSDHLLRWRRVRQ</sequence>
<feature type="transmembrane region" description="Helical" evidence="7">
    <location>
        <begin position="121"/>
        <end position="148"/>
    </location>
</feature>
<comment type="caution">
    <text evidence="9">The sequence shown here is derived from an EMBL/GenBank/DDBJ whole genome shotgun (WGS) entry which is preliminary data.</text>
</comment>
<comment type="subcellular location">
    <subcellularLocation>
        <location evidence="1 7">Cell membrane</location>
        <topology evidence="1 7">Multi-pass membrane protein</topology>
    </subcellularLocation>
</comment>
<dbReference type="Proteomes" id="UP000471031">
    <property type="component" value="Unassembled WGS sequence"/>
</dbReference>
<keyword evidence="3" id="KW-1003">Cell membrane</keyword>
<gene>
    <name evidence="9" type="ORF">GTO89_05940</name>
</gene>
<feature type="transmembrane region" description="Helical" evidence="7">
    <location>
        <begin position="197"/>
        <end position="223"/>
    </location>
</feature>
<dbReference type="InterPro" id="IPR035906">
    <property type="entry name" value="MetI-like_sf"/>
</dbReference>
<dbReference type="Pfam" id="PF00528">
    <property type="entry name" value="BPD_transp_1"/>
    <property type="match status" value="1"/>
</dbReference>
<proteinExistence type="inferred from homology"/>
<feature type="transmembrane region" description="Helical" evidence="7">
    <location>
        <begin position="235"/>
        <end position="253"/>
    </location>
</feature>
<dbReference type="Gene3D" id="1.10.3720.10">
    <property type="entry name" value="MetI-like"/>
    <property type="match status" value="1"/>
</dbReference>
<evidence type="ECO:0000256" key="2">
    <source>
        <dbReference type="ARBA" id="ARBA00022448"/>
    </source>
</evidence>
<dbReference type="GO" id="GO:0005886">
    <property type="term" value="C:plasma membrane"/>
    <property type="evidence" value="ECO:0007669"/>
    <property type="project" value="UniProtKB-SubCell"/>
</dbReference>
<keyword evidence="5 7" id="KW-1133">Transmembrane helix</keyword>
<evidence type="ECO:0000256" key="7">
    <source>
        <dbReference type="RuleBase" id="RU363032"/>
    </source>
</evidence>
<dbReference type="AlphaFoldDB" id="A0A845L7A8"/>
<evidence type="ECO:0000256" key="5">
    <source>
        <dbReference type="ARBA" id="ARBA00022989"/>
    </source>
</evidence>
<reference evidence="9 10" key="1">
    <citation type="submission" date="2020-01" db="EMBL/GenBank/DDBJ databases">
        <title>Whole genome sequence of Heliobacterium gestii DSM 11169.</title>
        <authorList>
            <person name="Kyndt J.A."/>
            <person name="Meyer T.E."/>
        </authorList>
    </citation>
    <scope>NUCLEOTIDE SEQUENCE [LARGE SCALE GENOMIC DNA]</scope>
    <source>
        <strain evidence="9 10">DSM 11169</strain>
    </source>
</reference>
<organism evidence="9 10">
    <name type="scientific">Heliomicrobium gestii</name>
    <name type="common">Heliobacterium gestii</name>
    <dbReference type="NCBI Taxonomy" id="2699"/>
    <lineage>
        <taxon>Bacteria</taxon>
        <taxon>Bacillati</taxon>
        <taxon>Bacillota</taxon>
        <taxon>Clostridia</taxon>
        <taxon>Eubacteriales</taxon>
        <taxon>Heliobacteriaceae</taxon>
        <taxon>Heliomicrobium</taxon>
    </lineage>
</organism>
<dbReference type="InterPro" id="IPR000515">
    <property type="entry name" value="MetI-like"/>
</dbReference>
<dbReference type="OrthoDB" id="9796361at2"/>
<comment type="similarity">
    <text evidence="7">Belongs to the binding-protein-dependent transport system permease family.</text>
</comment>
<protein>
    <submittedName>
        <fullName evidence="9">ABC transporter permease subunit</fullName>
    </submittedName>
</protein>
<dbReference type="CDD" id="cd06261">
    <property type="entry name" value="TM_PBP2"/>
    <property type="match status" value="1"/>
</dbReference>
<name>A0A845L7A8_HELGE</name>
<evidence type="ECO:0000256" key="1">
    <source>
        <dbReference type="ARBA" id="ARBA00004651"/>
    </source>
</evidence>
<keyword evidence="10" id="KW-1185">Reference proteome</keyword>
<evidence type="ECO:0000256" key="4">
    <source>
        <dbReference type="ARBA" id="ARBA00022692"/>
    </source>
</evidence>
<keyword evidence="4 7" id="KW-0812">Transmembrane</keyword>
<dbReference type="SUPFAM" id="SSF161098">
    <property type="entry name" value="MetI-like"/>
    <property type="match status" value="1"/>
</dbReference>
<dbReference type="PANTHER" id="PTHR30151:SF0">
    <property type="entry name" value="ABC TRANSPORTER PERMEASE PROTEIN MJ0413-RELATED"/>
    <property type="match status" value="1"/>
</dbReference>
<evidence type="ECO:0000256" key="3">
    <source>
        <dbReference type="ARBA" id="ARBA00022475"/>
    </source>
</evidence>
<dbReference type="PANTHER" id="PTHR30151">
    <property type="entry name" value="ALKANE SULFONATE ABC TRANSPORTER-RELATED, MEMBRANE SUBUNIT"/>
    <property type="match status" value="1"/>
</dbReference>
<accession>A0A845L7A8</accession>
<evidence type="ECO:0000313" key="10">
    <source>
        <dbReference type="Proteomes" id="UP000471031"/>
    </source>
</evidence>
<feature type="domain" description="ABC transmembrane type-1" evidence="8">
    <location>
        <begin position="73"/>
        <end position="253"/>
    </location>
</feature>
<dbReference type="EMBL" id="WXEX01000004">
    <property type="protein sequence ID" value="MZP42577.1"/>
    <property type="molecule type" value="Genomic_DNA"/>
</dbReference>
<keyword evidence="2 7" id="KW-0813">Transport</keyword>
<evidence type="ECO:0000256" key="6">
    <source>
        <dbReference type="ARBA" id="ARBA00023136"/>
    </source>
</evidence>
<dbReference type="RefSeq" id="WP_161261143.1">
    <property type="nucleotide sequence ID" value="NZ_JAFBDC010000003.1"/>
</dbReference>